<dbReference type="EMBL" id="GG662474">
    <property type="protein sequence ID" value="EAS03568.3"/>
    <property type="molecule type" value="Genomic_DNA"/>
</dbReference>
<name>Q245R5_TETTS</name>
<gene>
    <name evidence="3" type="ORF">TTHERM_00245850</name>
</gene>
<dbReference type="RefSeq" id="XP_001023813.3">
    <property type="nucleotide sequence ID" value="XM_001023813.3"/>
</dbReference>
<dbReference type="InParanoid" id="Q245R5"/>
<dbReference type="OrthoDB" id="431454at2759"/>
<evidence type="ECO:0000313" key="3">
    <source>
        <dbReference type="EMBL" id="EAS03568.3"/>
    </source>
</evidence>
<dbReference type="GeneID" id="7837712"/>
<keyword evidence="4" id="KW-1185">Reference proteome</keyword>
<feature type="region of interest" description="Disordered" evidence="1">
    <location>
        <begin position="1121"/>
        <end position="1155"/>
    </location>
</feature>
<dbReference type="HOGENOM" id="CLU_241257_0_0_1"/>
<proteinExistence type="predicted"/>
<feature type="transmembrane region" description="Helical" evidence="2">
    <location>
        <begin position="77"/>
        <end position="100"/>
    </location>
</feature>
<keyword evidence="2" id="KW-1133">Transmembrane helix</keyword>
<dbReference type="KEGG" id="tet:TTHERM_00245850"/>
<keyword evidence="2" id="KW-0472">Membrane</keyword>
<organism evidence="3 4">
    <name type="scientific">Tetrahymena thermophila (strain SB210)</name>
    <dbReference type="NCBI Taxonomy" id="312017"/>
    <lineage>
        <taxon>Eukaryota</taxon>
        <taxon>Sar</taxon>
        <taxon>Alveolata</taxon>
        <taxon>Ciliophora</taxon>
        <taxon>Intramacronucleata</taxon>
        <taxon>Oligohymenophorea</taxon>
        <taxon>Hymenostomatida</taxon>
        <taxon>Tetrahymenina</taxon>
        <taxon>Tetrahymenidae</taxon>
        <taxon>Tetrahymena</taxon>
    </lineage>
</organism>
<dbReference type="Proteomes" id="UP000009168">
    <property type="component" value="Unassembled WGS sequence"/>
</dbReference>
<evidence type="ECO:0000313" key="4">
    <source>
        <dbReference type="Proteomes" id="UP000009168"/>
    </source>
</evidence>
<evidence type="ECO:0000256" key="1">
    <source>
        <dbReference type="SAM" id="MobiDB-lite"/>
    </source>
</evidence>
<reference evidence="4" key="1">
    <citation type="journal article" date="2006" name="PLoS Biol.">
        <title>Macronuclear genome sequence of the ciliate Tetrahymena thermophila, a model eukaryote.</title>
        <authorList>
            <person name="Eisen J.A."/>
            <person name="Coyne R.S."/>
            <person name="Wu M."/>
            <person name="Wu D."/>
            <person name="Thiagarajan M."/>
            <person name="Wortman J.R."/>
            <person name="Badger J.H."/>
            <person name="Ren Q."/>
            <person name="Amedeo P."/>
            <person name="Jones K.M."/>
            <person name="Tallon L.J."/>
            <person name="Delcher A.L."/>
            <person name="Salzberg S.L."/>
            <person name="Silva J.C."/>
            <person name="Haas B.J."/>
            <person name="Majoros W.H."/>
            <person name="Farzad M."/>
            <person name="Carlton J.M."/>
            <person name="Smith R.K. Jr."/>
            <person name="Garg J."/>
            <person name="Pearlman R.E."/>
            <person name="Karrer K.M."/>
            <person name="Sun L."/>
            <person name="Manning G."/>
            <person name="Elde N.C."/>
            <person name="Turkewitz A.P."/>
            <person name="Asai D.J."/>
            <person name="Wilkes D.E."/>
            <person name="Wang Y."/>
            <person name="Cai H."/>
            <person name="Collins K."/>
            <person name="Stewart B.A."/>
            <person name="Lee S.R."/>
            <person name="Wilamowska K."/>
            <person name="Weinberg Z."/>
            <person name="Ruzzo W.L."/>
            <person name="Wloga D."/>
            <person name="Gaertig J."/>
            <person name="Frankel J."/>
            <person name="Tsao C.-C."/>
            <person name="Gorovsky M.A."/>
            <person name="Keeling P.J."/>
            <person name="Waller R.F."/>
            <person name="Patron N.J."/>
            <person name="Cherry J.M."/>
            <person name="Stover N.A."/>
            <person name="Krieger C.J."/>
            <person name="del Toro C."/>
            <person name="Ryder H.F."/>
            <person name="Williamson S.C."/>
            <person name="Barbeau R.A."/>
            <person name="Hamilton E.P."/>
            <person name="Orias E."/>
        </authorList>
    </citation>
    <scope>NUCLEOTIDE SEQUENCE [LARGE SCALE GENOMIC DNA]</scope>
    <source>
        <strain evidence="4">SB210</strain>
    </source>
</reference>
<accession>Q245R5</accession>
<keyword evidence="2 3" id="KW-0812">Transmembrane</keyword>
<evidence type="ECO:0000256" key="2">
    <source>
        <dbReference type="SAM" id="Phobius"/>
    </source>
</evidence>
<protein>
    <submittedName>
        <fullName evidence="3">Transmembrane protein, putative</fullName>
    </submittedName>
</protein>
<sequence length="1997" mass="235022">MLNTNIANSERKLSIENQHALNLNDPNNHSMQSQNYNIYKSLEEKARLLRQNKLKCFECFIQKINPFSGMSSTRRTICALISIPLFFMLIASIISFMIILDQTNQILDQYIDNLYQTKQNYSRIQNNAIIIQLNSQLQNIAWSSYCIDKFQRSVLFLDYQYINLNFSVDAYNIQETLLDQNTLDFIIQQMKISSPFFSFWQNKQYNEDKNFTDSMEYFLYYQSVVNVFVRPVLLNSYKMNQLYSRQIQIADIFFGSEYDGSFFSNFLSSAYEVYDPTMVQSNNLVQQEQSNGCQYVYFQAKDIRTFEWFTKSIQTKYLNPIQPQVYLDPCSNKFKASLICQRSQTYYVLSKKPFSVMCNSFNIDSMAQYFSEYSLYSDFSLVVDPASLKVVYYSAENSTDSASIKFLKEYSFFMDDIDPNSDQQEPTYSIISEIQDYFSQINSQFFSQVNLYDSFDTTQSQKVIKYTKNNSEYEIIINAIRVYSKINYVNETKGYQLVNLFMFLDVLSKETLISEGVQLKKDVNTIEIILISCNLFFVGAFILRATKHALDKSNLIDIPISNLTEILQTIQFQSLLLQTRNIPNGIDMVDIDNLNEMAESYHSYETKILFESFQNLFDMLRFTTQELYQQNDGLALLNLCNQVKHFEKFKNLRALGICHNNIGNIHYNNQRYIESLQEYQKAIIYSQYELKCYQEQIQSDIQNIKTKKSSSIQSSKITDKGKLKAQILQVLNDENLENGQLDLYWNLFNRKFNFLKSFIMYIESNNSQNQYFWEDALVIIEEIYEISNVFLIESTSRLVLLNHFKYLILNKLYKISNEQFLQVSLNNEQIIRNILQNQQNVNQNEDENHLSLNSNQINKSPSTLRAKSPVLQKLKAPNKIQYNNTFNTQQNIQQTHYDNKLSSKGAQTTRVRNTKMSQTSQNNQNLNLQYQFIDLDSKNAQPKKDHELFQTQQNLLYQNEEDFFGIKLLQKLQENQKNQRDHSFNSIKTIKEHNQKNYEHLEQALMTQQTQPLTTRQLHKGIEETPKMQTLLELNDVLNTNFKADNQGQEAVTCSQDQKDTYKNVNNETDQDRLLITQQNQKDIFDNIIENDNRIILDYVQDNLQSEPSNRLPKIGINSQLNQKLSSNQSSDDRNYLSNEQEEQFKDQSPSQSPILNTKEYIYPNIFLSPPQTTKLSLINKHLLESQLQQHHDIKSQKAQTFSHIHPERDKEGKEQIISFSLKKQGGQSFYGRSKQDTFYQSAYFVQPEQQTIQFSIQNGQHISKEVKETENLEVNNIITPPTKDQITLAKVSPQQEQFCKINIQNYHQITNSRLSRQSSFNIIQRSPLLQKNCLFNNQFIFESMNNLKKASISSQFDNQRSSLNNKKSKHMASPPLLKIGSFRNLKNNSKRPSRFSVGDKNIAYYEFPEDILCQYVLDVDSDILIKEEKYLLAAKLLTTCFEQSQVYFPQLKYSQLCKLKNIFLKHNIKSDYLSNMINSFNPNIKFKIQFVSFCTSNQGKFESISIVQAIIDQIIIKNDDKFGFINYQDSLFQQIIPTMTKFNLEKYKKLINMIIDVLQPAEIVNEQLEVMNQMQLDDIQVEAQQNIELNQLMDNNNLCQKTKNNIKPNLKKQKTQQQIQIDSKLNNSFYSRNIPSQSFNSIVQDQKQAQKITEEVLPEPKQIKRGNIRRQTTRQYSLIYNEKDQNSKPQKRQQRYNQNSEQFSLFTENKADNEPFNLNQSFQDEQQTSNQKIQFRSSHNLKVPSSNLNAHLSQKNIQPQQQQQQLRQMNKHQRSSFFHVQEAHQSLKETQIIQAERDSFGPKIYNNYQISNVFDQKKNFQYQQSNQRENTQNINFIQQQINSQNNFLFHLGIRKALLSFQDLIYQTKNCNQQKQVQSQTKIQLTNHIQNNSKNFFQMFKYVQKQFIVFSTDFSGIFIGSLFNKLKETLYQQEVKLLILLLNEQDSTEEYSQLPDQYHQNECVIKFFYDGQKLLQYLYNQRETKNIHLFPLIVEHY</sequence>
<feature type="compositionally biased region" description="Low complexity" evidence="1">
    <location>
        <begin position="1121"/>
        <end position="1130"/>
    </location>
</feature>